<evidence type="ECO:0000256" key="7">
    <source>
        <dbReference type="SAM" id="Phobius"/>
    </source>
</evidence>
<dbReference type="InterPro" id="IPR049177">
    <property type="entry name" value="MgtC_SapB_SrpB_YhiD_N"/>
</dbReference>
<sequence length="177" mass="18727">MARRSRTNEGRERYPGGAGRMAVELQLELCVRIAVAALLSSLVGLERELQGHSAGLRTHMLVGLGAALFTVLSLFAFKEGDPGRIAAQIVTGVGFLGAGTIIQRRDRHTPHGLTTAAGIWAVSAIGMACGVGAYVLGVFSTLFVLFVLILLARISERIHAAKKGKADSGHAAQLDRR</sequence>
<comment type="subcellular location">
    <subcellularLocation>
        <location evidence="1">Cell membrane</location>
        <topology evidence="1">Multi-pass membrane protein</topology>
    </subcellularLocation>
</comment>
<evidence type="ECO:0000313" key="9">
    <source>
        <dbReference type="EMBL" id="PJF47270.1"/>
    </source>
</evidence>
<comment type="similarity">
    <text evidence="2">Belongs to the MgtC/SapB family.</text>
</comment>
<dbReference type="PRINTS" id="PR01837">
    <property type="entry name" value="MGTCSAPBPROT"/>
</dbReference>
<evidence type="ECO:0000256" key="5">
    <source>
        <dbReference type="ARBA" id="ARBA00022989"/>
    </source>
</evidence>
<protein>
    <submittedName>
        <fullName evidence="9">Magnesium transporter MgtC</fullName>
    </submittedName>
</protein>
<feature type="transmembrane region" description="Helical" evidence="7">
    <location>
        <begin position="84"/>
        <end position="102"/>
    </location>
</feature>
<feature type="transmembrane region" description="Helical" evidence="7">
    <location>
        <begin position="56"/>
        <end position="77"/>
    </location>
</feature>
<dbReference type="PANTHER" id="PTHR33778:SF1">
    <property type="entry name" value="MAGNESIUM TRANSPORTER YHID-RELATED"/>
    <property type="match status" value="1"/>
</dbReference>
<feature type="domain" description="MgtC/SapB/SrpB/YhiD N-terminal" evidence="8">
    <location>
        <begin position="34"/>
        <end position="156"/>
    </location>
</feature>
<evidence type="ECO:0000256" key="1">
    <source>
        <dbReference type="ARBA" id="ARBA00004651"/>
    </source>
</evidence>
<feature type="transmembrane region" description="Helical" evidence="7">
    <location>
        <begin position="21"/>
        <end position="44"/>
    </location>
</feature>
<evidence type="ECO:0000259" key="8">
    <source>
        <dbReference type="Pfam" id="PF02308"/>
    </source>
</evidence>
<feature type="transmembrane region" description="Helical" evidence="7">
    <location>
        <begin position="122"/>
        <end position="152"/>
    </location>
</feature>
<evidence type="ECO:0000256" key="6">
    <source>
        <dbReference type="ARBA" id="ARBA00023136"/>
    </source>
</evidence>
<evidence type="ECO:0000256" key="4">
    <source>
        <dbReference type="ARBA" id="ARBA00022692"/>
    </source>
</evidence>
<dbReference type="Pfam" id="PF02308">
    <property type="entry name" value="MgtC"/>
    <property type="match status" value="1"/>
</dbReference>
<name>A0A2M8QBW1_9CHLR</name>
<evidence type="ECO:0000256" key="3">
    <source>
        <dbReference type="ARBA" id="ARBA00022475"/>
    </source>
</evidence>
<dbReference type="Proteomes" id="UP000230790">
    <property type="component" value="Unassembled WGS sequence"/>
</dbReference>
<dbReference type="AlphaFoldDB" id="A0A2M8QBW1"/>
<dbReference type="PANTHER" id="PTHR33778">
    <property type="entry name" value="PROTEIN MGTC"/>
    <property type="match status" value="1"/>
</dbReference>
<organism evidence="9 10">
    <name type="scientific">Candidatus Thermofonsia Clade 3 bacterium</name>
    <dbReference type="NCBI Taxonomy" id="2364212"/>
    <lineage>
        <taxon>Bacteria</taxon>
        <taxon>Bacillati</taxon>
        <taxon>Chloroflexota</taxon>
        <taxon>Candidatus Thermofontia</taxon>
        <taxon>Candidatus Thermofonsia Clade 3</taxon>
    </lineage>
</organism>
<comment type="caution">
    <text evidence="9">The sequence shown here is derived from an EMBL/GenBank/DDBJ whole genome shotgun (WGS) entry which is preliminary data.</text>
</comment>
<gene>
    <name evidence="9" type="ORF">CUN48_09440</name>
</gene>
<keyword evidence="6 7" id="KW-0472">Membrane</keyword>
<dbReference type="InterPro" id="IPR003416">
    <property type="entry name" value="MgtC/SapB/SrpB/YhiD_fam"/>
</dbReference>
<keyword evidence="4 7" id="KW-0812">Transmembrane</keyword>
<keyword evidence="5 7" id="KW-1133">Transmembrane helix</keyword>
<evidence type="ECO:0000256" key="2">
    <source>
        <dbReference type="ARBA" id="ARBA00009298"/>
    </source>
</evidence>
<dbReference type="EMBL" id="PGTN01000057">
    <property type="protein sequence ID" value="PJF47270.1"/>
    <property type="molecule type" value="Genomic_DNA"/>
</dbReference>
<reference evidence="9 10" key="1">
    <citation type="submission" date="2017-11" db="EMBL/GenBank/DDBJ databases">
        <title>Evolution of Phototrophy in the Chloroflexi Phylum Driven by Horizontal Gene Transfer.</title>
        <authorList>
            <person name="Ward L.M."/>
            <person name="Hemp J."/>
            <person name="Shih P.M."/>
            <person name="Mcglynn S.E."/>
            <person name="Fischer W."/>
        </authorList>
    </citation>
    <scope>NUCLEOTIDE SEQUENCE [LARGE SCALE GENOMIC DNA]</scope>
    <source>
        <strain evidence="9">JP3_7</strain>
    </source>
</reference>
<accession>A0A2M8QBW1</accession>
<proteinExistence type="inferred from homology"/>
<dbReference type="GO" id="GO:0005886">
    <property type="term" value="C:plasma membrane"/>
    <property type="evidence" value="ECO:0007669"/>
    <property type="project" value="UniProtKB-SubCell"/>
</dbReference>
<evidence type="ECO:0000313" key="10">
    <source>
        <dbReference type="Proteomes" id="UP000230790"/>
    </source>
</evidence>
<keyword evidence="3" id="KW-1003">Cell membrane</keyword>